<dbReference type="InterPro" id="IPR033276">
    <property type="entry name" value="BB"/>
</dbReference>
<dbReference type="SUPFAM" id="SSF57850">
    <property type="entry name" value="RING/U-box"/>
    <property type="match status" value="1"/>
</dbReference>
<dbReference type="GO" id="GO:0046621">
    <property type="term" value="P:negative regulation of organ growth"/>
    <property type="evidence" value="ECO:0007669"/>
    <property type="project" value="InterPro"/>
</dbReference>
<organism evidence="4 5">
    <name type="scientific">Fraxinus pennsylvanica</name>
    <dbReference type="NCBI Taxonomy" id="56036"/>
    <lineage>
        <taxon>Eukaryota</taxon>
        <taxon>Viridiplantae</taxon>
        <taxon>Streptophyta</taxon>
        <taxon>Embryophyta</taxon>
        <taxon>Tracheophyta</taxon>
        <taxon>Spermatophyta</taxon>
        <taxon>Magnoliopsida</taxon>
        <taxon>eudicotyledons</taxon>
        <taxon>Gunneridae</taxon>
        <taxon>Pentapetalae</taxon>
        <taxon>asterids</taxon>
        <taxon>lamiids</taxon>
        <taxon>Lamiales</taxon>
        <taxon>Oleaceae</taxon>
        <taxon>Oleeae</taxon>
        <taxon>Fraxinus</taxon>
    </lineage>
</organism>
<keyword evidence="5" id="KW-1185">Reference proteome</keyword>
<dbReference type="AlphaFoldDB" id="A0AAD1Z3X2"/>
<gene>
    <name evidence="4" type="ORF">FPE_LOCUS9828</name>
</gene>
<dbReference type="InterPro" id="IPR013083">
    <property type="entry name" value="Znf_RING/FYVE/PHD"/>
</dbReference>
<dbReference type="GO" id="GO:0016567">
    <property type="term" value="P:protein ubiquitination"/>
    <property type="evidence" value="ECO:0007669"/>
    <property type="project" value="InterPro"/>
</dbReference>
<dbReference type="Gene3D" id="3.30.40.10">
    <property type="entry name" value="Zinc/RING finger domain, C3HC4 (zinc finger)"/>
    <property type="match status" value="1"/>
</dbReference>
<evidence type="ECO:0000313" key="5">
    <source>
        <dbReference type="Proteomes" id="UP000834106"/>
    </source>
</evidence>
<dbReference type="PANTHER" id="PTHR46400">
    <property type="entry name" value="RING/U-BOX SUPERFAMILY PROTEIN"/>
    <property type="match status" value="1"/>
</dbReference>
<dbReference type="GO" id="GO:0008270">
    <property type="term" value="F:zinc ion binding"/>
    <property type="evidence" value="ECO:0007669"/>
    <property type="project" value="UniProtKB-KW"/>
</dbReference>
<dbReference type="FunFam" id="3.30.40.10:FF:000226">
    <property type="entry name" value="E3 ubiquitin ligase BIG BROTHER"/>
    <property type="match status" value="1"/>
</dbReference>
<dbReference type="InterPro" id="IPR001841">
    <property type="entry name" value="Znf_RING"/>
</dbReference>
<name>A0AAD1Z3X2_9LAMI</name>
<evidence type="ECO:0000256" key="2">
    <source>
        <dbReference type="SAM" id="MobiDB-lite"/>
    </source>
</evidence>
<keyword evidence="1" id="KW-0862">Zinc</keyword>
<keyword evidence="1" id="KW-0479">Metal-binding</keyword>
<dbReference type="GO" id="GO:0004842">
    <property type="term" value="F:ubiquitin-protein transferase activity"/>
    <property type="evidence" value="ECO:0007669"/>
    <property type="project" value="InterPro"/>
</dbReference>
<feature type="region of interest" description="Disordered" evidence="2">
    <location>
        <begin position="104"/>
        <end position="127"/>
    </location>
</feature>
<dbReference type="GO" id="GO:0048437">
    <property type="term" value="P:floral organ development"/>
    <property type="evidence" value="ECO:0007669"/>
    <property type="project" value="TreeGrafter"/>
</dbReference>
<dbReference type="PANTHER" id="PTHR46400:SF14">
    <property type="entry name" value="E3 UBIQUITIN LIGASE BIG BROTHER-LIKE"/>
    <property type="match status" value="1"/>
</dbReference>
<reference evidence="4" key="1">
    <citation type="submission" date="2023-05" db="EMBL/GenBank/DDBJ databases">
        <authorList>
            <person name="Huff M."/>
        </authorList>
    </citation>
    <scope>NUCLEOTIDE SEQUENCE</scope>
</reference>
<proteinExistence type="predicted"/>
<sequence length="224" mass="25760">MSDHYFNDMTPTEFAEHMEEIFPEFGALDVEEVLQQQRSAYLYIQENKSIKPDVQTRNRSRFSAYEDESWWEDIEQLTVDEALARSLQLECYSGDDSDVTRHLAGTIESPPPAPRVASLSRRHDNIDPDNMTYEELQSLDEASGNEHKGLSEHLISRLPTFKYKAGSSAGKQEDKECVICCSAYDKGDTLTTLPCAHQYHTYCINHWLKLKKNCPVCKKEVRED</sequence>
<keyword evidence="1" id="KW-0863">Zinc-finger</keyword>
<evidence type="ECO:0000259" key="3">
    <source>
        <dbReference type="PROSITE" id="PS50089"/>
    </source>
</evidence>
<dbReference type="GO" id="GO:0031624">
    <property type="term" value="F:ubiquitin conjugating enzyme binding"/>
    <property type="evidence" value="ECO:0007669"/>
    <property type="project" value="TreeGrafter"/>
</dbReference>
<protein>
    <recommendedName>
        <fullName evidence="3">RING-type domain-containing protein</fullName>
    </recommendedName>
</protein>
<dbReference type="PROSITE" id="PS50089">
    <property type="entry name" value="ZF_RING_2"/>
    <property type="match status" value="1"/>
</dbReference>
<dbReference type="Pfam" id="PF13639">
    <property type="entry name" value="zf-RING_2"/>
    <property type="match status" value="1"/>
</dbReference>
<dbReference type="SMART" id="SM00184">
    <property type="entry name" value="RING"/>
    <property type="match status" value="1"/>
</dbReference>
<dbReference type="Proteomes" id="UP000834106">
    <property type="component" value="Chromosome 5"/>
</dbReference>
<dbReference type="EMBL" id="OU503040">
    <property type="protein sequence ID" value="CAI9762398.1"/>
    <property type="molecule type" value="Genomic_DNA"/>
</dbReference>
<accession>A0AAD1Z3X2</accession>
<evidence type="ECO:0000256" key="1">
    <source>
        <dbReference type="PROSITE-ProRule" id="PRU00175"/>
    </source>
</evidence>
<feature type="domain" description="RING-type" evidence="3">
    <location>
        <begin position="177"/>
        <end position="218"/>
    </location>
</feature>
<evidence type="ECO:0000313" key="4">
    <source>
        <dbReference type="EMBL" id="CAI9762398.1"/>
    </source>
</evidence>